<protein>
    <submittedName>
        <fullName evidence="1">Uncharacterized protein</fullName>
    </submittedName>
</protein>
<reference evidence="1 2" key="1">
    <citation type="journal article" date="2010" name="J. Bacteriol.">
        <title>Genome sequence of Fulvimarina pelagi HTCC2506T, a Mn(II)-oxidizing alphaproteobacterium possessing an aerobic anoxygenic photosynthetic gene cluster and Xanthorhodopsin.</title>
        <authorList>
            <person name="Kang I."/>
            <person name="Oh H.M."/>
            <person name="Lim S.I."/>
            <person name="Ferriera S."/>
            <person name="Giovannoni S.J."/>
            <person name="Cho J.C."/>
        </authorList>
    </citation>
    <scope>NUCLEOTIDE SEQUENCE [LARGE SCALE GENOMIC DNA]</scope>
    <source>
        <strain evidence="1 2">HTCC2506</strain>
    </source>
</reference>
<sequence length="27" mass="3177">MRCDLKKNDLIDHDLSQLFPSSSIRPF</sequence>
<dbReference type="HOGENOM" id="CLU_3414718_0_0_5"/>
<dbReference type="EMBL" id="AATP01000004">
    <property type="protein sequence ID" value="EAU41028.1"/>
    <property type="molecule type" value="Genomic_DNA"/>
</dbReference>
<comment type="caution">
    <text evidence="1">The sequence shown here is derived from an EMBL/GenBank/DDBJ whole genome shotgun (WGS) entry which is preliminary data.</text>
</comment>
<organism evidence="1 2">
    <name type="scientific">Fulvimarina pelagi HTCC2506</name>
    <dbReference type="NCBI Taxonomy" id="314231"/>
    <lineage>
        <taxon>Bacteria</taxon>
        <taxon>Pseudomonadati</taxon>
        <taxon>Pseudomonadota</taxon>
        <taxon>Alphaproteobacteria</taxon>
        <taxon>Hyphomicrobiales</taxon>
        <taxon>Aurantimonadaceae</taxon>
        <taxon>Fulvimarina</taxon>
    </lineage>
</organism>
<keyword evidence="2" id="KW-1185">Reference proteome</keyword>
<evidence type="ECO:0000313" key="1">
    <source>
        <dbReference type="EMBL" id="EAU41028.1"/>
    </source>
</evidence>
<accession>Q0G1Q3</accession>
<gene>
    <name evidence="1" type="ORF">FP2506_12214</name>
</gene>
<evidence type="ECO:0000313" key="2">
    <source>
        <dbReference type="Proteomes" id="UP000004310"/>
    </source>
</evidence>
<proteinExistence type="predicted"/>
<name>Q0G1Q3_9HYPH</name>
<dbReference type="Proteomes" id="UP000004310">
    <property type="component" value="Unassembled WGS sequence"/>
</dbReference>
<dbReference type="AlphaFoldDB" id="Q0G1Q3"/>